<feature type="region of interest" description="Disordered" evidence="1">
    <location>
        <begin position="1"/>
        <end position="27"/>
    </location>
</feature>
<organism evidence="2 3">
    <name type="scientific">Punica granatum</name>
    <name type="common">Pomegranate</name>
    <dbReference type="NCBI Taxonomy" id="22663"/>
    <lineage>
        <taxon>Eukaryota</taxon>
        <taxon>Viridiplantae</taxon>
        <taxon>Streptophyta</taxon>
        <taxon>Embryophyta</taxon>
        <taxon>Tracheophyta</taxon>
        <taxon>Spermatophyta</taxon>
        <taxon>Magnoliopsida</taxon>
        <taxon>eudicotyledons</taxon>
        <taxon>Gunneridae</taxon>
        <taxon>Pentapetalae</taxon>
        <taxon>rosids</taxon>
        <taxon>malvids</taxon>
        <taxon>Myrtales</taxon>
        <taxon>Lythraceae</taxon>
        <taxon>Punica</taxon>
    </lineage>
</organism>
<proteinExistence type="predicted"/>
<evidence type="ECO:0000313" key="3">
    <source>
        <dbReference type="Proteomes" id="UP000197138"/>
    </source>
</evidence>
<comment type="caution">
    <text evidence="2">The sequence shown here is derived from an EMBL/GenBank/DDBJ whole genome shotgun (WGS) entry which is preliminary data.</text>
</comment>
<protein>
    <submittedName>
        <fullName evidence="2">Uncharacterized protein</fullName>
    </submittedName>
</protein>
<gene>
    <name evidence="2" type="ORF">CDL15_Pgr011026</name>
</gene>
<name>A0A218XPK9_PUNGR</name>
<dbReference type="AlphaFoldDB" id="A0A218XPK9"/>
<evidence type="ECO:0000313" key="2">
    <source>
        <dbReference type="EMBL" id="OWM86202.1"/>
    </source>
</evidence>
<dbReference type="EMBL" id="MTKT01001090">
    <property type="protein sequence ID" value="OWM86202.1"/>
    <property type="molecule type" value="Genomic_DNA"/>
</dbReference>
<reference evidence="3" key="1">
    <citation type="journal article" date="2017" name="Plant J.">
        <title>The pomegranate (Punica granatum L.) genome and the genomics of punicalagin biosynthesis.</title>
        <authorList>
            <person name="Qin G."/>
            <person name="Xu C."/>
            <person name="Ming R."/>
            <person name="Tang H."/>
            <person name="Guyot R."/>
            <person name="Kramer E.M."/>
            <person name="Hu Y."/>
            <person name="Yi X."/>
            <person name="Qi Y."/>
            <person name="Xu X."/>
            <person name="Gao Z."/>
            <person name="Pan H."/>
            <person name="Jian J."/>
            <person name="Tian Y."/>
            <person name="Yue Z."/>
            <person name="Xu Y."/>
        </authorList>
    </citation>
    <scope>NUCLEOTIDE SEQUENCE [LARGE SCALE GENOMIC DNA]</scope>
    <source>
        <strain evidence="3">cv. Dabenzi</strain>
    </source>
</reference>
<sequence>MNSTRSGPRQTRTQPDPTRSQPDPNKTVAGQLLHRNQIDCWIEGVRPLGWGGG</sequence>
<accession>A0A218XPK9</accession>
<evidence type="ECO:0000256" key="1">
    <source>
        <dbReference type="SAM" id="MobiDB-lite"/>
    </source>
</evidence>
<dbReference type="Proteomes" id="UP000197138">
    <property type="component" value="Unassembled WGS sequence"/>
</dbReference>
<feature type="compositionally biased region" description="Polar residues" evidence="1">
    <location>
        <begin position="1"/>
        <end position="24"/>
    </location>
</feature>